<reference evidence="1 2" key="1">
    <citation type="submission" date="2021-10" db="EMBL/GenBank/DDBJ databases">
        <authorList>
            <person name="Criscuolo A."/>
        </authorList>
    </citation>
    <scope>NUCLEOTIDE SEQUENCE [LARGE SCALE GENOMIC DNA]</scope>
    <source>
        <strain evidence="2">CIP 111883</strain>
    </source>
</reference>
<evidence type="ECO:0000313" key="1">
    <source>
        <dbReference type="EMBL" id="CAG9623742.1"/>
    </source>
</evidence>
<gene>
    <name evidence="1" type="ORF">BACCIP111883_04574</name>
</gene>
<keyword evidence="2" id="KW-1185">Reference proteome</keyword>
<evidence type="ECO:0000313" key="2">
    <source>
        <dbReference type="Proteomes" id="UP000789833"/>
    </source>
</evidence>
<proteinExistence type="predicted"/>
<dbReference type="RefSeq" id="WP_230505475.1">
    <property type="nucleotide sequence ID" value="NZ_CAKJTJ010000072.1"/>
</dbReference>
<protein>
    <submittedName>
        <fullName evidence="1">Uncharacterized protein</fullName>
    </submittedName>
</protein>
<organism evidence="1 2">
    <name type="scientific">Sutcliffiella rhizosphaerae</name>
    <dbReference type="NCBI Taxonomy" id="2880967"/>
    <lineage>
        <taxon>Bacteria</taxon>
        <taxon>Bacillati</taxon>
        <taxon>Bacillota</taxon>
        <taxon>Bacilli</taxon>
        <taxon>Bacillales</taxon>
        <taxon>Bacillaceae</taxon>
        <taxon>Sutcliffiella</taxon>
    </lineage>
</organism>
<sequence length="185" mass="19952">MLSKVTSKVLKSKVGHKLSVPKAKSELEIVLNDGRSESFQLSSTGPVDFIIFNPEETITGDTIVPLEILKFEVEAISKVLWPGEKVKMAGGKNIGHESLPIKGEVRIPKGKNMTDGVESEQLVYIQVDCPLGKLHNVTAVPMVGKIKGIPPIGVKFKTTGLETPLFDENMEKQLTVVACGSVTGT</sequence>
<name>A0ABN8AJ37_9BACI</name>
<dbReference type="EMBL" id="CAKJTJ010000072">
    <property type="protein sequence ID" value="CAG9623742.1"/>
    <property type="molecule type" value="Genomic_DNA"/>
</dbReference>
<accession>A0ABN8AJ37</accession>
<comment type="caution">
    <text evidence="1">The sequence shown here is derived from an EMBL/GenBank/DDBJ whole genome shotgun (WGS) entry which is preliminary data.</text>
</comment>
<dbReference type="Proteomes" id="UP000789833">
    <property type="component" value="Unassembled WGS sequence"/>
</dbReference>